<keyword evidence="2" id="KW-0723">Serine/threonine-protein kinase</keyword>
<evidence type="ECO:0000313" key="12">
    <source>
        <dbReference type="EMBL" id="KAK2948215.1"/>
    </source>
</evidence>
<dbReference type="Pfam" id="PF00069">
    <property type="entry name" value="Pkinase"/>
    <property type="match status" value="1"/>
</dbReference>
<dbReference type="PANTHER" id="PTHR44899">
    <property type="entry name" value="CAMK FAMILY PROTEIN KINASE"/>
    <property type="match status" value="1"/>
</dbReference>
<evidence type="ECO:0000256" key="6">
    <source>
        <dbReference type="ARBA" id="ARBA00022840"/>
    </source>
</evidence>
<feature type="domain" description="Protein kinase" evidence="11">
    <location>
        <begin position="6"/>
        <end position="262"/>
    </location>
</feature>
<dbReference type="Proteomes" id="UP001281761">
    <property type="component" value="Unassembled WGS sequence"/>
</dbReference>
<dbReference type="Gene3D" id="1.10.510.10">
    <property type="entry name" value="Transferase(Phosphotransferase) domain 1"/>
    <property type="match status" value="1"/>
</dbReference>
<reference evidence="12 13" key="1">
    <citation type="journal article" date="2022" name="bioRxiv">
        <title>Genomics of Preaxostyla Flagellates Illuminates Evolutionary Transitions and the Path Towards Mitochondrial Loss.</title>
        <authorList>
            <person name="Novak L.V.F."/>
            <person name="Treitli S.C."/>
            <person name="Pyrih J."/>
            <person name="Halakuc P."/>
            <person name="Pipaliya S.V."/>
            <person name="Vacek V."/>
            <person name="Brzon O."/>
            <person name="Soukal P."/>
            <person name="Eme L."/>
            <person name="Dacks J.B."/>
            <person name="Karnkowska A."/>
            <person name="Elias M."/>
            <person name="Hampl V."/>
        </authorList>
    </citation>
    <scope>NUCLEOTIDE SEQUENCE [LARGE SCALE GENOMIC DNA]</scope>
    <source>
        <strain evidence="12">NAU3</strain>
        <tissue evidence="12">Gut</tissue>
    </source>
</reference>
<accession>A0ABQ9XA68</accession>
<evidence type="ECO:0000259" key="11">
    <source>
        <dbReference type="PROSITE" id="PS50011"/>
    </source>
</evidence>
<feature type="binding site" evidence="9">
    <location>
        <position position="35"/>
    </location>
    <ligand>
        <name>ATP</name>
        <dbReference type="ChEBI" id="CHEBI:30616"/>
    </ligand>
</feature>
<gene>
    <name evidence="12" type="ORF">BLNAU_16834</name>
</gene>
<keyword evidence="3 12" id="KW-0808">Transferase</keyword>
<evidence type="ECO:0000256" key="4">
    <source>
        <dbReference type="ARBA" id="ARBA00022741"/>
    </source>
</evidence>
<comment type="caution">
    <text evidence="12">The sequence shown here is derived from an EMBL/GenBank/DDBJ whole genome shotgun (WGS) entry which is preliminary data.</text>
</comment>
<feature type="compositionally biased region" description="Basic and acidic residues" evidence="10">
    <location>
        <begin position="487"/>
        <end position="501"/>
    </location>
</feature>
<dbReference type="PANTHER" id="PTHR44899:SF3">
    <property type="entry name" value="SERINE_THREONINE-PROTEIN KINASE NEK1"/>
    <property type="match status" value="1"/>
</dbReference>
<feature type="compositionally biased region" description="Acidic residues" evidence="10">
    <location>
        <begin position="460"/>
        <end position="479"/>
    </location>
</feature>
<evidence type="ECO:0000256" key="5">
    <source>
        <dbReference type="ARBA" id="ARBA00022777"/>
    </source>
</evidence>
<keyword evidence="4 9" id="KW-0547">Nucleotide-binding</keyword>
<dbReference type="CDD" id="cd08215">
    <property type="entry name" value="STKc_Nek"/>
    <property type="match status" value="1"/>
</dbReference>
<name>A0ABQ9XA68_9EUKA</name>
<dbReference type="InterPro" id="IPR008271">
    <property type="entry name" value="Ser/Thr_kinase_AS"/>
</dbReference>
<dbReference type="PROSITE" id="PS00107">
    <property type="entry name" value="PROTEIN_KINASE_ATP"/>
    <property type="match status" value="1"/>
</dbReference>
<evidence type="ECO:0000256" key="2">
    <source>
        <dbReference type="ARBA" id="ARBA00022527"/>
    </source>
</evidence>
<evidence type="ECO:0000313" key="13">
    <source>
        <dbReference type="Proteomes" id="UP001281761"/>
    </source>
</evidence>
<comment type="catalytic activity">
    <reaction evidence="8">
        <text>L-seryl-[protein] + ATP = O-phospho-L-seryl-[protein] + ADP + H(+)</text>
        <dbReference type="Rhea" id="RHEA:17989"/>
        <dbReference type="Rhea" id="RHEA-COMP:9863"/>
        <dbReference type="Rhea" id="RHEA-COMP:11604"/>
        <dbReference type="ChEBI" id="CHEBI:15378"/>
        <dbReference type="ChEBI" id="CHEBI:29999"/>
        <dbReference type="ChEBI" id="CHEBI:30616"/>
        <dbReference type="ChEBI" id="CHEBI:83421"/>
        <dbReference type="ChEBI" id="CHEBI:456216"/>
        <dbReference type="EC" id="2.7.11.1"/>
    </reaction>
</comment>
<feature type="compositionally biased region" description="Basic and acidic residues" evidence="10">
    <location>
        <begin position="334"/>
        <end position="380"/>
    </location>
</feature>
<evidence type="ECO:0000256" key="3">
    <source>
        <dbReference type="ARBA" id="ARBA00022679"/>
    </source>
</evidence>
<dbReference type="PROSITE" id="PS50011">
    <property type="entry name" value="PROTEIN_KINASE_DOM"/>
    <property type="match status" value="1"/>
</dbReference>
<feature type="compositionally biased region" description="Polar residues" evidence="10">
    <location>
        <begin position="540"/>
        <end position="551"/>
    </location>
</feature>
<dbReference type="GO" id="GO:0004674">
    <property type="term" value="F:protein serine/threonine kinase activity"/>
    <property type="evidence" value="ECO:0007669"/>
    <property type="project" value="UniProtKB-EC"/>
</dbReference>
<dbReference type="InterPro" id="IPR011009">
    <property type="entry name" value="Kinase-like_dom_sf"/>
</dbReference>
<protein>
    <recommendedName>
        <fullName evidence="1">non-specific serine/threonine protein kinase</fullName>
        <ecNumber evidence="1">2.7.11.1</ecNumber>
    </recommendedName>
</protein>
<keyword evidence="13" id="KW-1185">Reference proteome</keyword>
<feature type="compositionally biased region" description="Low complexity" evidence="10">
    <location>
        <begin position="580"/>
        <end position="610"/>
    </location>
</feature>
<dbReference type="SMART" id="SM00220">
    <property type="entry name" value="S_TKc"/>
    <property type="match status" value="1"/>
</dbReference>
<feature type="compositionally biased region" description="Polar residues" evidence="10">
    <location>
        <begin position="502"/>
        <end position="531"/>
    </location>
</feature>
<evidence type="ECO:0000256" key="9">
    <source>
        <dbReference type="PROSITE-ProRule" id="PRU10141"/>
    </source>
</evidence>
<feature type="compositionally biased region" description="Basic and acidic residues" evidence="10">
    <location>
        <begin position="396"/>
        <end position="459"/>
    </location>
</feature>
<evidence type="ECO:0000256" key="8">
    <source>
        <dbReference type="ARBA" id="ARBA00048679"/>
    </source>
</evidence>
<evidence type="ECO:0000256" key="7">
    <source>
        <dbReference type="ARBA" id="ARBA00047899"/>
    </source>
</evidence>
<dbReference type="InterPro" id="IPR000719">
    <property type="entry name" value="Prot_kinase_dom"/>
</dbReference>
<sequence>MPLRDFQKVKLLGKGSYGSVWDVVRKVDGEHYAMKEINLRFMNAKEQEESLNEIRILASFRHPNITKYKEAFMEDDKLYIITEIVEGGDLLMLIRKRKAARRYLSEEQIWSYFIQICLGLHYLHQKNVLHRDIKSANVFLTHDGVAKIGDLGVAKVLKSAETLAQTAIGTPYYLCPEMWSNRPYNTKSDVWSLGCVLYEMITLNRPFDGPTMQALRQRVSSGRVAPLPSCFSPDLSALVSSILVVDPARRPTVQQILAQPRVVQQFKTLPSVDYSEGRQSSPRTTLPQSQGAFFPDGSPKFNLAVPLRMPRLKSQRKEIVLPPAKYGETQRLAESVKEQVPEERMKREEEMRSVRSDIDGRLRDTDRREEERRRRRREEENLPAVLYDQNGRRILRPKEDPRRALEEARQPERRRVGDYAERERAERRREEERREEFRRREEEDRRRNENQNKPTKKEETDEAAQDYADDEFDSTEEEERILQAEINRQERLARRAARGEQNRVQQQQAFLGPPQRQSQIPLYSNQQNSIAQRKYGHTPIFSNPQPTNPNLRGQPDPQISRLPPLVAQYSDQQQYSHPYGAQARGAGRPQQAEASQQSVVPPVLPSAAAAPRYSSRFETEYRSSYAQQYQQKWNKGYG</sequence>
<dbReference type="EMBL" id="JARBJD010000181">
    <property type="protein sequence ID" value="KAK2948215.1"/>
    <property type="molecule type" value="Genomic_DNA"/>
</dbReference>
<dbReference type="InterPro" id="IPR051131">
    <property type="entry name" value="NEK_Ser/Thr_kinase_NIMA"/>
</dbReference>
<keyword evidence="5 12" id="KW-0418">Kinase</keyword>
<keyword evidence="6 9" id="KW-0067">ATP-binding</keyword>
<dbReference type="SUPFAM" id="SSF56112">
    <property type="entry name" value="Protein kinase-like (PK-like)"/>
    <property type="match status" value="1"/>
</dbReference>
<dbReference type="InterPro" id="IPR017441">
    <property type="entry name" value="Protein_kinase_ATP_BS"/>
</dbReference>
<feature type="region of interest" description="Disordered" evidence="10">
    <location>
        <begin position="330"/>
        <end position="610"/>
    </location>
</feature>
<feature type="compositionally biased region" description="Polar residues" evidence="10">
    <location>
        <begin position="277"/>
        <end position="291"/>
    </location>
</feature>
<organism evidence="12 13">
    <name type="scientific">Blattamonas nauphoetae</name>
    <dbReference type="NCBI Taxonomy" id="2049346"/>
    <lineage>
        <taxon>Eukaryota</taxon>
        <taxon>Metamonada</taxon>
        <taxon>Preaxostyla</taxon>
        <taxon>Oxymonadida</taxon>
        <taxon>Blattamonas</taxon>
    </lineage>
</organism>
<evidence type="ECO:0000256" key="1">
    <source>
        <dbReference type="ARBA" id="ARBA00012513"/>
    </source>
</evidence>
<dbReference type="PROSITE" id="PS00108">
    <property type="entry name" value="PROTEIN_KINASE_ST"/>
    <property type="match status" value="1"/>
</dbReference>
<dbReference type="EC" id="2.7.11.1" evidence="1"/>
<proteinExistence type="predicted"/>
<feature type="region of interest" description="Disordered" evidence="10">
    <location>
        <begin position="273"/>
        <end position="297"/>
    </location>
</feature>
<evidence type="ECO:0000256" key="10">
    <source>
        <dbReference type="SAM" id="MobiDB-lite"/>
    </source>
</evidence>
<comment type="catalytic activity">
    <reaction evidence="7">
        <text>L-threonyl-[protein] + ATP = O-phospho-L-threonyl-[protein] + ADP + H(+)</text>
        <dbReference type="Rhea" id="RHEA:46608"/>
        <dbReference type="Rhea" id="RHEA-COMP:11060"/>
        <dbReference type="Rhea" id="RHEA-COMP:11605"/>
        <dbReference type="ChEBI" id="CHEBI:15378"/>
        <dbReference type="ChEBI" id="CHEBI:30013"/>
        <dbReference type="ChEBI" id="CHEBI:30616"/>
        <dbReference type="ChEBI" id="CHEBI:61977"/>
        <dbReference type="ChEBI" id="CHEBI:456216"/>
        <dbReference type="EC" id="2.7.11.1"/>
    </reaction>
</comment>